<dbReference type="PROSITE" id="PS00094">
    <property type="entry name" value="C5_MTASE_1"/>
    <property type="match status" value="1"/>
</dbReference>
<gene>
    <name evidence="10" type="ORF">NRP21_07140</name>
</gene>
<keyword evidence="4" id="KW-0680">Restriction system</keyword>
<feature type="region of interest" description="Disordered" evidence="9">
    <location>
        <begin position="210"/>
        <end position="238"/>
    </location>
</feature>
<comment type="caution">
    <text evidence="10">The sequence shown here is derived from an EMBL/GenBank/DDBJ whole genome shotgun (WGS) entry which is preliminary data.</text>
</comment>
<dbReference type="PANTHER" id="PTHR10629">
    <property type="entry name" value="CYTOSINE-SPECIFIC METHYLTRANSFERASE"/>
    <property type="match status" value="1"/>
</dbReference>
<organism evidence="10 11">
    <name type="scientific">Roseomonas populi</name>
    <dbReference type="NCBI Taxonomy" id="3121582"/>
    <lineage>
        <taxon>Bacteria</taxon>
        <taxon>Pseudomonadati</taxon>
        <taxon>Pseudomonadota</taxon>
        <taxon>Alphaproteobacteria</taxon>
        <taxon>Acetobacterales</taxon>
        <taxon>Roseomonadaceae</taxon>
        <taxon>Roseomonas</taxon>
    </lineage>
</organism>
<evidence type="ECO:0000256" key="1">
    <source>
        <dbReference type="ARBA" id="ARBA00022603"/>
    </source>
</evidence>
<evidence type="ECO:0000256" key="4">
    <source>
        <dbReference type="ARBA" id="ARBA00022747"/>
    </source>
</evidence>
<feature type="active site" evidence="6">
    <location>
        <position position="71"/>
    </location>
</feature>
<accession>A0ABT1X137</accession>
<comment type="similarity">
    <text evidence="6 7">Belongs to the class I-like SAM-binding methyltransferase superfamily. C5-methyltransferase family.</text>
</comment>
<keyword evidence="2 6" id="KW-0808">Transferase</keyword>
<evidence type="ECO:0000256" key="3">
    <source>
        <dbReference type="ARBA" id="ARBA00022691"/>
    </source>
</evidence>
<keyword evidence="1 6" id="KW-0489">Methyltransferase</keyword>
<dbReference type="GO" id="GO:0008168">
    <property type="term" value="F:methyltransferase activity"/>
    <property type="evidence" value="ECO:0007669"/>
    <property type="project" value="UniProtKB-KW"/>
</dbReference>
<evidence type="ECO:0000313" key="10">
    <source>
        <dbReference type="EMBL" id="MCR0981821.1"/>
    </source>
</evidence>
<dbReference type="Gene3D" id="3.40.50.150">
    <property type="entry name" value="Vaccinia Virus protein VP39"/>
    <property type="match status" value="1"/>
</dbReference>
<dbReference type="PANTHER" id="PTHR10629:SF52">
    <property type="entry name" value="DNA (CYTOSINE-5)-METHYLTRANSFERASE 1"/>
    <property type="match status" value="1"/>
</dbReference>
<dbReference type="InterPro" id="IPR018117">
    <property type="entry name" value="C5_DNA_meth_AS"/>
</dbReference>
<dbReference type="SUPFAM" id="SSF53335">
    <property type="entry name" value="S-adenosyl-L-methionine-dependent methyltransferases"/>
    <property type="match status" value="1"/>
</dbReference>
<dbReference type="Pfam" id="PF00145">
    <property type="entry name" value="DNA_methylase"/>
    <property type="match status" value="3"/>
</dbReference>
<dbReference type="NCBIfam" id="TIGR00675">
    <property type="entry name" value="dcm"/>
    <property type="match status" value="1"/>
</dbReference>
<evidence type="ECO:0000256" key="7">
    <source>
        <dbReference type="RuleBase" id="RU000416"/>
    </source>
</evidence>
<dbReference type="RefSeq" id="WP_257715483.1">
    <property type="nucleotide sequence ID" value="NZ_JANJOU010000003.1"/>
</dbReference>
<comment type="catalytic activity">
    <reaction evidence="5 8">
        <text>a 2'-deoxycytidine in DNA + S-adenosyl-L-methionine = a 5-methyl-2'-deoxycytidine in DNA + S-adenosyl-L-homocysteine + H(+)</text>
        <dbReference type="Rhea" id="RHEA:13681"/>
        <dbReference type="Rhea" id="RHEA-COMP:11369"/>
        <dbReference type="Rhea" id="RHEA-COMP:11370"/>
        <dbReference type="ChEBI" id="CHEBI:15378"/>
        <dbReference type="ChEBI" id="CHEBI:57856"/>
        <dbReference type="ChEBI" id="CHEBI:59789"/>
        <dbReference type="ChEBI" id="CHEBI:85452"/>
        <dbReference type="ChEBI" id="CHEBI:85454"/>
        <dbReference type="EC" id="2.1.1.37"/>
    </reaction>
</comment>
<keyword evidence="3 6" id="KW-0949">S-adenosyl-L-methionine</keyword>
<dbReference type="InterPro" id="IPR050390">
    <property type="entry name" value="C5-Methyltransferase"/>
</dbReference>
<dbReference type="GO" id="GO:0032259">
    <property type="term" value="P:methylation"/>
    <property type="evidence" value="ECO:0007669"/>
    <property type="project" value="UniProtKB-KW"/>
</dbReference>
<proteinExistence type="inferred from homology"/>
<evidence type="ECO:0000256" key="9">
    <source>
        <dbReference type="SAM" id="MobiDB-lite"/>
    </source>
</evidence>
<sequence>MRFGSVCSGIEAASVAWEPLGYRASFLSEIATFPRAVLAHHYPRVPLRGDFTEIQAGEHAPIDLLVGGTPCQSFSVAGLRGGLADERGNLALEYLRLADRLRPRWVAWENVPGVLSSVSHAAPDPCAPPPPLDLGRDGAELETEDEYGAEELHAFHCFLAGLSELGYGFAYRVLDAQHFGLAQRRARVFVVGYLGDWRRAASVLLEPASLRGDPAPRREAGERTSPTLSARTSAGGGLGTDHDINGGLIGPDIAATLRVPSHGATWRGDGCDNLVAADTARCLTAKRGYRSDGESETFVATTLRAWAGSRGVESDYTDTLIPFDTTQITSPLNRSNPKGGDPCHPLAAGMHPPAVAFDIHGVPAARGASTTEVHTALRARPPGTSEASTTTVLNTGAAIRRLTPRECERLQGFPDDYTRIPVQRLPSEPRGKHFRDYPDHYERNADGSWTRFAADGPRYQALGNSMAVPVMRWIGARIQQEDNR</sequence>
<evidence type="ECO:0000256" key="2">
    <source>
        <dbReference type="ARBA" id="ARBA00022679"/>
    </source>
</evidence>
<evidence type="ECO:0000256" key="5">
    <source>
        <dbReference type="ARBA" id="ARBA00047422"/>
    </source>
</evidence>
<dbReference type="EC" id="2.1.1.37" evidence="8"/>
<evidence type="ECO:0000256" key="8">
    <source>
        <dbReference type="RuleBase" id="RU000417"/>
    </source>
</evidence>
<dbReference type="InterPro" id="IPR029063">
    <property type="entry name" value="SAM-dependent_MTases_sf"/>
</dbReference>
<dbReference type="EMBL" id="JANJOU010000003">
    <property type="protein sequence ID" value="MCR0981821.1"/>
    <property type="molecule type" value="Genomic_DNA"/>
</dbReference>
<dbReference type="PRINTS" id="PR00105">
    <property type="entry name" value="C5METTRFRASE"/>
</dbReference>
<evidence type="ECO:0000256" key="6">
    <source>
        <dbReference type="PROSITE-ProRule" id="PRU01016"/>
    </source>
</evidence>
<dbReference type="Gene3D" id="3.90.120.10">
    <property type="entry name" value="DNA Methylase, subunit A, domain 2"/>
    <property type="match status" value="1"/>
</dbReference>
<name>A0ABT1X137_9PROT</name>
<reference evidence="10 11" key="1">
    <citation type="submission" date="2022-06" db="EMBL/GenBank/DDBJ databases">
        <title>Roseomonas CN29.</title>
        <authorList>
            <person name="Cheng Y."/>
            <person name="He X."/>
        </authorList>
    </citation>
    <scope>NUCLEOTIDE SEQUENCE [LARGE SCALE GENOMIC DNA]</scope>
    <source>
        <strain evidence="10 11">CN29</strain>
    </source>
</reference>
<protein>
    <recommendedName>
        <fullName evidence="8">Cytosine-specific methyltransferase</fullName>
        <ecNumber evidence="8">2.1.1.37</ecNumber>
    </recommendedName>
</protein>
<dbReference type="InterPro" id="IPR001525">
    <property type="entry name" value="C5_MeTfrase"/>
</dbReference>
<keyword evidence="11" id="KW-1185">Reference proteome</keyword>
<evidence type="ECO:0000313" key="11">
    <source>
        <dbReference type="Proteomes" id="UP001524642"/>
    </source>
</evidence>
<dbReference type="Proteomes" id="UP001524642">
    <property type="component" value="Unassembled WGS sequence"/>
</dbReference>
<dbReference type="PROSITE" id="PS51679">
    <property type="entry name" value="SAM_MT_C5"/>
    <property type="match status" value="1"/>
</dbReference>